<keyword evidence="1 2" id="KW-0732">Signal</keyword>
<gene>
    <name evidence="3" type="ORF">A6X21_07055</name>
</gene>
<dbReference type="PANTHER" id="PTHR43037:SF1">
    <property type="entry name" value="BLL1128 PROTEIN"/>
    <property type="match status" value="1"/>
</dbReference>
<feature type="chain" id="PRO_5008672946" description="Phospholipase/carboxylesterase/thioesterase domain-containing protein" evidence="2">
    <location>
        <begin position="26"/>
        <end position="886"/>
    </location>
</feature>
<sequence length="886" mass="94862">MRQLWISLSLTISLLGFSGSREACAQPFPADPGLPLTIEQLAVAQVPAGLAASGQFYTRELKDDLGTHKYTVFLPKGYDSTKRYPTVLFLHGAGEIGKDGLKPLSVGLGPAVTARRETFPMIVVFPQSEDETGRLTGGWLAGTPSGERAIAILDAASKDFAIDPKKITLAGWSMGGFGAWSLGEKYADRFQSVLIASGGGNPADVGPLKNRPVWALHGAKDKLVPLASGKAMADALAADGGSVTFTEFPESGHDLTNEVFNNDSVIEWLKSPTAQPAYQPTTAAAKAKLAASQAARPFTPAIEIPRAMAVRLGNRVLDSVAASAPQMVGNNGVIYGRIADIFDSTTASGRQFSVQFSNISYSAQLERVVVQGVAPERLRIQLGLRNATLTIGGTYINGARHAAQTSAIGIYMGFNRPEWLTVDVRPYLENGRLRFQTLNVFFSIAPDNWSISQPGYVSAQGFGLTQEMVRENLMSGLYSRKGRIESEVRNAAPTIVAQLENQLNLNAFGDASALVSAVWPLPTSTPQVRLIPQEIVTDAQGVSMVMALQAASLDPLAKPARPEVVKGGELSVKKIDPGLDLRVAVSPEVLGPLTQLAIDSGLSRVNVMDAPEPSFAKLADPEFLKTILPGLRQLPAGWEANTVFVLTEPIQLATASDLAGALPASEKVSAPLVLKVNRALLKVGTRTDATAAFKPTAEFELSIAMPVQVVLKDLPNGTTTLQLVYPAETQVTANGKYAPDFKTDEQTIENQLLADQLSSSWTKWISTGEAAASALPPVQLGQASYQISQIQATNEELAATLETPSIRITNKSEEAFTYETKGLGVAWGGPYTLKPGETHRYRIASPLTYRRLVGSTYETYTLMPGSRSEFRVPREGGAPRLFEAKN</sequence>
<dbReference type="AlphaFoldDB" id="A0A1C3EA20"/>
<evidence type="ECO:0008006" key="5">
    <source>
        <dbReference type="Google" id="ProtNLM"/>
    </source>
</evidence>
<proteinExistence type="predicted"/>
<dbReference type="Proteomes" id="UP000094828">
    <property type="component" value="Unassembled WGS sequence"/>
</dbReference>
<dbReference type="Gene3D" id="3.40.50.1820">
    <property type="entry name" value="alpha/beta hydrolase"/>
    <property type="match status" value="1"/>
</dbReference>
<dbReference type="PANTHER" id="PTHR43037">
    <property type="entry name" value="UNNAMED PRODUCT-RELATED"/>
    <property type="match status" value="1"/>
</dbReference>
<dbReference type="InterPro" id="IPR050955">
    <property type="entry name" value="Plant_Biomass_Hydrol_Est"/>
</dbReference>
<evidence type="ECO:0000313" key="3">
    <source>
        <dbReference type="EMBL" id="ODA30082.1"/>
    </source>
</evidence>
<evidence type="ECO:0000256" key="2">
    <source>
        <dbReference type="SAM" id="SignalP"/>
    </source>
</evidence>
<dbReference type="EMBL" id="LYDR01000116">
    <property type="protein sequence ID" value="ODA30082.1"/>
    <property type="molecule type" value="Genomic_DNA"/>
</dbReference>
<dbReference type="InterPro" id="IPR000801">
    <property type="entry name" value="Esterase-like"/>
</dbReference>
<dbReference type="InterPro" id="IPR029058">
    <property type="entry name" value="AB_hydrolase_fold"/>
</dbReference>
<dbReference type="RefSeq" id="WP_068849079.1">
    <property type="nucleotide sequence ID" value="NZ_LYDR01000116.1"/>
</dbReference>
<dbReference type="STRING" id="1841610.A6X21_07055"/>
<name>A0A1C3EA20_9PLAN</name>
<organism evidence="3 4">
    <name type="scientific">Planctopirus hydrillae</name>
    <dbReference type="NCBI Taxonomy" id="1841610"/>
    <lineage>
        <taxon>Bacteria</taxon>
        <taxon>Pseudomonadati</taxon>
        <taxon>Planctomycetota</taxon>
        <taxon>Planctomycetia</taxon>
        <taxon>Planctomycetales</taxon>
        <taxon>Planctomycetaceae</taxon>
        <taxon>Planctopirus</taxon>
    </lineage>
</organism>
<evidence type="ECO:0000256" key="1">
    <source>
        <dbReference type="ARBA" id="ARBA00022729"/>
    </source>
</evidence>
<evidence type="ECO:0000313" key="4">
    <source>
        <dbReference type="Proteomes" id="UP000094828"/>
    </source>
</evidence>
<dbReference type="Pfam" id="PF00756">
    <property type="entry name" value="Esterase"/>
    <property type="match status" value="1"/>
</dbReference>
<protein>
    <recommendedName>
        <fullName evidence="5">Phospholipase/carboxylesterase/thioesterase domain-containing protein</fullName>
    </recommendedName>
</protein>
<accession>A0A1C3EA20</accession>
<reference evidence="3 4" key="1">
    <citation type="submission" date="2016-05" db="EMBL/GenBank/DDBJ databases">
        <title>Genomic and physiological characterization of Planctopirus sp. isolated from fresh water lake.</title>
        <authorList>
            <person name="Subhash Y."/>
            <person name="Ramana C."/>
        </authorList>
    </citation>
    <scope>NUCLEOTIDE SEQUENCE [LARGE SCALE GENOMIC DNA]</scope>
    <source>
        <strain evidence="3 4">JC280</strain>
    </source>
</reference>
<keyword evidence="4" id="KW-1185">Reference proteome</keyword>
<dbReference type="SUPFAM" id="SSF53474">
    <property type="entry name" value="alpha/beta-Hydrolases"/>
    <property type="match status" value="1"/>
</dbReference>
<feature type="signal peptide" evidence="2">
    <location>
        <begin position="1"/>
        <end position="25"/>
    </location>
</feature>
<comment type="caution">
    <text evidence="3">The sequence shown here is derived from an EMBL/GenBank/DDBJ whole genome shotgun (WGS) entry which is preliminary data.</text>
</comment>